<dbReference type="AlphaFoldDB" id="A0A0F8VA73"/>
<name>A0A0F8VA73_9ZZZZ</name>
<dbReference type="EMBL" id="LAZR01070409">
    <property type="protein sequence ID" value="KKK41307.1"/>
    <property type="molecule type" value="Genomic_DNA"/>
</dbReference>
<organism evidence="1">
    <name type="scientific">marine sediment metagenome</name>
    <dbReference type="NCBI Taxonomy" id="412755"/>
    <lineage>
        <taxon>unclassified sequences</taxon>
        <taxon>metagenomes</taxon>
        <taxon>ecological metagenomes</taxon>
    </lineage>
</organism>
<accession>A0A0F8VA73</accession>
<gene>
    <name evidence="1" type="ORF">LCGC14_2741960</name>
</gene>
<protein>
    <submittedName>
        <fullName evidence="1">Uncharacterized protein</fullName>
    </submittedName>
</protein>
<comment type="caution">
    <text evidence="1">The sequence shown here is derived from an EMBL/GenBank/DDBJ whole genome shotgun (WGS) entry which is preliminary data.</text>
</comment>
<sequence>MEKLKTKGKTNWSQKTGTLTVGELKKELDKYDDEIPVSINAGYKYGAFFIESVYISNDWLHIGKRL</sequence>
<evidence type="ECO:0000313" key="1">
    <source>
        <dbReference type="EMBL" id="KKK41307.1"/>
    </source>
</evidence>
<proteinExistence type="predicted"/>
<reference evidence="1" key="1">
    <citation type="journal article" date="2015" name="Nature">
        <title>Complex archaea that bridge the gap between prokaryotes and eukaryotes.</title>
        <authorList>
            <person name="Spang A."/>
            <person name="Saw J.H."/>
            <person name="Jorgensen S.L."/>
            <person name="Zaremba-Niedzwiedzka K."/>
            <person name="Martijn J."/>
            <person name="Lind A.E."/>
            <person name="van Eijk R."/>
            <person name="Schleper C."/>
            <person name="Guy L."/>
            <person name="Ettema T.J."/>
        </authorList>
    </citation>
    <scope>NUCLEOTIDE SEQUENCE</scope>
</reference>